<evidence type="ECO:0000256" key="2">
    <source>
        <dbReference type="SAM" id="Phobius"/>
    </source>
</evidence>
<dbReference type="AlphaFoldDB" id="A0A2T3AJF0"/>
<evidence type="ECO:0000256" key="1">
    <source>
        <dbReference type="SAM" id="MobiDB-lite"/>
    </source>
</evidence>
<dbReference type="GO" id="GO:0005741">
    <property type="term" value="C:mitochondrial outer membrane"/>
    <property type="evidence" value="ECO:0007669"/>
    <property type="project" value="InterPro"/>
</dbReference>
<accession>A0A2T3AJF0</accession>
<feature type="transmembrane region" description="Helical" evidence="2">
    <location>
        <begin position="142"/>
        <end position="161"/>
    </location>
</feature>
<protein>
    <submittedName>
        <fullName evidence="3">Uncharacterized protein</fullName>
    </submittedName>
</protein>
<keyword evidence="4" id="KW-1185">Reference proteome</keyword>
<organism evidence="3 4">
    <name type="scientific">Coniella lustricola</name>
    <dbReference type="NCBI Taxonomy" id="2025994"/>
    <lineage>
        <taxon>Eukaryota</taxon>
        <taxon>Fungi</taxon>
        <taxon>Dikarya</taxon>
        <taxon>Ascomycota</taxon>
        <taxon>Pezizomycotina</taxon>
        <taxon>Sordariomycetes</taxon>
        <taxon>Sordariomycetidae</taxon>
        <taxon>Diaporthales</taxon>
        <taxon>Schizoparmaceae</taxon>
        <taxon>Coniella</taxon>
    </lineage>
</organism>
<reference evidence="3 4" key="1">
    <citation type="journal article" date="2018" name="Mycol. Prog.">
        <title>Coniella lustricola, a new species from submerged detritus.</title>
        <authorList>
            <person name="Raudabaugh D.B."/>
            <person name="Iturriaga T."/>
            <person name="Carver A."/>
            <person name="Mondo S."/>
            <person name="Pangilinan J."/>
            <person name="Lipzen A."/>
            <person name="He G."/>
            <person name="Amirebrahimi M."/>
            <person name="Grigoriev I.V."/>
            <person name="Miller A.N."/>
        </authorList>
    </citation>
    <scope>NUCLEOTIDE SEQUENCE [LARGE SCALE GENOMIC DNA]</scope>
    <source>
        <strain evidence="3 4">B22-T-1</strain>
    </source>
</reference>
<dbReference type="GO" id="GO:1990593">
    <property type="term" value="F:nascent polypeptide-associated complex binding"/>
    <property type="evidence" value="ECO:0007669"/>
    <property type="project" value="InterPro"/>
</dbReference>
<name>A0A2T3AJF0_9PEZI</name>
<dbReference type="EMBL" id="KZ678382">
    <property type="protein sequence ID" value="PSS00681.1"/>
    <property type="molecule type" value="Genomic_DNA"/>
</dbReference>
<feature type="transmembrane region" description="Helical" evidence="2">
    <location>
        <begin position="112"/>
        <end position="130"/>
    </location>
</feature>
<dbReference type="PANTHER" id="PTHR38402">
    <property type="entry name" value="MITOCHONDRIAL OUTER MEMBRANE PROTEIN OM14"/>
    <property type="match status" value="1"/>
</dbReference>
<dbReference type="Proteomes" id="UP000241462">
    <property type="component" value="Unassembled WGS sequence"/>
</dbReference>
<evidence type="ECO:0000313" key="3">
    <source>
        <dbReference type="EMBL" id="PSS00681.1"/>
    </source>
</evidence>
<dbReference type="OrthoDB" id="20198at2759"/>
<proteinExistence type="predicted"/>
<feature type="region of interest" description="Disordered" evidence="1">
    <location>
        <begin position="1"/>
        <end position="46"/>
    </location>
</feature>
<dbReference type="InParanoid" id="A0A2T3AJF0"/>
<feature type="compositionally biased region" description="Polar residues" evidence="1">
    <location>
        <begin position="31"/>
        <end position="46"/>
    </location>
</feature>
<gene>
    <name evidence="3" type="ORF">BD289DRAFT_19072</name>
</gene>
<dbReference type="PANTHER" id="PTHR38402:SF1">
    <property type="entry name" value="MITOCHONDRIAL OUTER MEMBRANE PROTEIN OM14"/>
    <property type="match status" value="1"/>
</dbReference>
<dbReference type="GO" id="GO:0006626">
    <property type="term" value="P:protein targeting to mitochondrion"/>
    <property type="evidence" value="ECO:0007669"/>
    <property type="project" value="TreeGrafter"/>
</dbReference>
<evidence type="ECO:0000313" key="4">
    <source>
        <dbReference type="Proteomes" id="UP000241462"/>
    </source>
</evidence>
<keyword evidence="2" id="KW-0812">Transmembrane</keyword>
<keyword evidence="2" id="KW-0472">Membrane</keyword>
<dbReference type="STRING" id="2025994.A0A2T3AJF0"/>
<sequence length="179" mass="18893">MASYADIAARNSHQSPEEAAAPQPPQIIPNESATASTSSLIDVDSQSVRTVPSDFLEQDVQTNTQQERIEREAEAAELREKAAVKKEKAKAKAHEADNWLASKIASLSDNQATAVVFANLAAVVGVSAVLGVKGWRLHERGALSWTNLGVGAAILGTVGLVQGGVSRYFSQARGNSKNA</sequence>
<dbReference type="InterPro" id="IPR039454">
    <property type="entry name" value="OM14"/>
</dbReference>
<keyword evidence="2" id="KW-1133">Transmembrane helix</keyword>